<dbReference type="InterPro" id="IPR008248">
    <property type="entry name" value="CheB-like"/>
</dbReference>
<dbReference type="Pfam" id="PF00072">
    <property type="entry name" value="Response_reg"/>
    <property type="match status" value="1"/>
</dbReference>
<dbReference type="PIRSF" id="PIRSF000876">
    <property type="entry name" value="RR_chemtxs_CheB"/>
    <property type="match status" value="1"/>
</dbReference>
<evidence type="ECO:0000256" key="3">
    <source>
        <dbReference type="ARBA" id="ARBA00022801"/>
    </source>
</evidence>
<keyword evidence="2 5" id="KW-0145">Chemotaxis</keyword>
<keyword evidence="1 5" id="KW-0963">Cytoplasm</keyword>
<dbReference type="NCBIfam" id="NF009206">
    <property type="entry name" value="PRK12555.1"/>
    <property type="match status" value="1"/>
</dbReference>
<dbReference type="InterPro" id="IPR000673">
    <property type="entry name" value="Sig_transdc_resp-reg_Me-estase"/>
</dbReference>
<dbReference type="PANTHER" id="PTHR42872:SF6">
    <property type="entry name" value="PROTEIN-GLUTAMATE METHYLESTERASE_PROTEIN-GLUTAMINE GLUTAMINASE"/>
    <property type="match status" value="1"/>
</dbReference>
<dbReference type="Proteomes" id="UP001501757">
    <property type="component" value="Unassembled WGS sequence"/>
</dbReference>
<feature type="modified residue" description="4-aspartylphosphate" evidence="5 7">
    <location>
        <position position="55"/>
    </location>
</feature>
<evidence type="ECO:0000256" key="5">
    <source>
        <dbReference type="HAMAP-Rule" id="MF_00099"/>
    </source>
</evidence>
<evidence type="ECO:0000256" key="4">
    <source>
        <dbReference type="ARBA" id="ARBA00048267"/>
    </source>
</evidence>
<dbReference type="CDD" id="cd17541">
    <property type="entry name" value="REC_CheB-like"/>
    <property type="match status" value="1"/>
</dbReference>
<keyword evidence="11" id="KW-1185">Reference proteome</keyword>
<evidence type="ECO:0000256" key="1">
    <source>
        <dbReference type="ARBA" id="ARBA00022490"/>
    </source>
</evidence>
<keyword evidence="3 5" id="KW-0378">Hydrolase</keyword>
<comment type="catalytic activity">
    <reaction evidence="4 5">
        <text>[protein]-L-glutamate 5-O-methyl ester + H2O = L-glutamyl-[protein] + methanol + H(+)</text>
        <dbReference type="Rhea" id="RHEA:23236"/>
        <dbReference type="Rhea" id="RHEA-COMP:10208"/>
        <dbReference type="Rhea" id="RHEA-COMP:10311"/>
        <dbReference type="ChEBI" id="CHEBI:15377"/>
        <dbReference type="ChEBI" id="CHEBI:15378"/>
        <dbReference type="ChEBI" id="CHEBI:17790"/>
        <dbReference type="ChEBI" id="CHEBI:29973"/>
        <dbReference type="ChEBI" id="CHEBI:82795"/>
        <dbReference type="EC" id="3.1.1.61"/>
    </reaction>
</comment>
<comment type="function">
    <text evidence="5">Involved in chemotaxis. Part of a chemotaxis signal transduction system that modulates chemotaxis in response to various stimuli. Catalyzes the demethylation of specific methylglutamate residues introduced into the chemoreceptors (methyl-accepting chemotaxis proteins or MCP) by CheR. Also mediates the irreversible deamidation of specific glutamine residues to glutamic acid.</text>
</comment>
<proteinExistence type="inferred from homology"/>
<dbReference type="InterPro" id="IPR035909">
    <property type="entry name" value="CheB_C"/>
</dbReference>
<accession>A0ABP3GY78</accession>
<dbReference type="CDD" id="cd16432">
    <property type="entry name" value="CheB_Rec"/>
    <property type="match status" value="1"/>
</dbReference>
<comment type="catalytic activity">
    <reaction evidence="5">
        <text>L-glutaminyl-[protein] + H2O = L-glutamyl-[protein] + NH4(+)</text>
        <dbReference type="Rhea" id="RHEA:16441"/>
        <dbReference type="Rhea" id="RHEA-COMP:10207"/>
        <dbReference type="Rhea" id="RHEA-COMP:10208"/>
        <dbReference type="ChEBI" id="CHEBI:15377"/>
        <dbReference type="ChEBI" id="CHEBI:28938"/>
        <dbReference type="ChEBI" id="CHEBI:29973"/>
        <dbReference type="ChEBI" id="CHEBI:30011"/>
        <dbReference type="EC" id="3.5.1.44"/>
    </reaction>
</comment>
<dbReference type="EMBL" id="BAAAEI010000010">
    <property type="protein sequence ID" value="GAA0356484.1"/>
    <property type="molecule type" value="Genomic_DNA"/>
</dbReference>
<dbReference type="PANTHER" id="PTHR42872">
    <property type="entry name" value="PROTEIN-GLUTAMATE METHYLESTERASE/PROTEIN-GLUTAMINE GLUTAMINASE"/>
    <property type="match status" value="1"/>
</dbReference>
<reference evidence="11" key="1">
    <citation type="journal article" date="2019" name="Int. J. Syst. Evol. Microbiol.">
        <title>The Global Catalogue of Microorganisms (GCM) 10K type strain sequencing project: providing services to taxonomists for standard genome sequencing and annotation.</title>
        <authorList>
            <consortium name="The Broad Institute Genomics Platform"/>
            <consortium name="The Broad Institute Genome Sequencing Center for Infectious Disease"/>
            <person name="Wu L."/>
            <person name="Ma J."/>
        </authorList>
    </citation>
    <scope>NUCLEOTIDE SEQUENCE [LARGE SCALE GENOMIC DNA]</scope>
    <source>
        <strain evidence="11">JCM 13378</strain>
    </source>
</reference>
<keyword evidence="5 7" id="KW-0597">Phosphoprotein</keyword>
<feature type="domain" description="CheB-type methylesterase" evidence="9">
    <location>
        <begin position="154"/>
        <end position="342"/>
    </location>
</feature>
<dbReference type="InterPro" id="IPR011006">
    <property type="entry name" value="CheY-like_superfamily"/>
</dbReference>
<protein>
    <recommendedName>
        <fullName evidence="5">Protein-glutamate methylesterase/protein-glutamine glutaminase</fullName>
        <ecNumber evidence="5">3.1.1.61</ecNumber>
        <ecNumber evidence="5">3.5.1.44</ecNumber>
    </recommendedName>
</protein>
<feature type="active site" evidence="5 6">
    <location>
        <position position="162"/>
    </location>
</feature>
<comment type="PTM">
    <text evidence="5">Phosphorylated by CheA. Phosphorylation of the N-terminal regulatory domain activates the methylesterase activity.</text>
</comment>
<feature type="active site" evidence="5 6">
    <location>
        <position position="284"/>
    </location>
</feature>
<evidence type="ECO:0000259" key="8">
    <source>
        <dbReference type="PROSITE" id="PS50110"/>
    </source>
</evidence>
<comment type="similarity">
    <text evidence="5">Belongs to the CheB family.</text>
</comment>
<dbReference type="HAMAP" id="MF_00099">
    <property type="entry name" value="CheB_chemtxs"/>
    <property type="match status" value="1"/>
</dbReference>
<comment type="subcellular location">
    <subcellularLocation>
        <location evidence="5">Cytoplasm</location>
    </subcellularLocation>
</comment>
<evidence type="ECO:0000256" key="2">
    <source>
        <dbReference type="ARBA" id="ARBA00022500"/>
    </source>
</evidence>
<evidence type="ECO:0000256" key="7">
    <source>
        <dbReference type="PROSITE-ProRule" id="PRU00169"/>
    </source>
</evidence>
<dbReference type="PROSITE" id="PS50110">
    <property type="entry name" value="RESPONSE_REGULATORY"/>
    <property type="match status" value="1"/>
</dbReference>
<organism evidence="10 11">
    <name type="scientific">Bowmanella denitrificans</name>
    <dbReference type="NCBI Taxonomy" id="366582"/>
    <lineage>
        <taxon>Bacteria</taxon>
        <taxon>Pseudomonadati</taxon>
        <taxon>Pseudomonadota</taxon>
        <taxon>Gammaproteobacteria</taxon>
        <taxon>Alteromonadales</taxon>
        <taxon>Alteromonadaceae</taxon>
        <taxon>Bowmanella</taxon>
    </lineage>
</organism>
<comment type="caution">
    <text evidence="10">The sequence shown here is derived from an EMBL/GenBank/DDBJ whole genome shotgun (WGS) entry which is preliminary data.</text>
</comment>
<evidence type="ECO:0000313" key="10">
    <source>
        <dbReference type="EMBL" id="GAA0356484.1"/>
    </source>
</evidence>
<sequence>MATKVLVVDDSALIRQLLAQIIAQAPDMTLVGTAPDAYVARDLVNKYAPDVITLDIEMPKVDGLTFLDRLMKARPTPVLMISTLTENGAEATLRSLELGAVDYIAKPKLDVAQGIAEYSQIILDKIRMAATARVQKRHATQAKAVTGFVNCGTEKIIAIGASTGGTEAIKDVLMTLPANSPAIVITQHMPPGFTATYAKRLNGLCAVSVAEARDGERVLPGHAYLAPGNLHMRIEKYGADYRIKLLDTERVTGHKPSVDVMFESLAVCAGKNTLAVLLTGMGKDGAQGMLAIKTAGGLTLAQDEQSCVVFGMPKEAIRLGAADKVLPLADIGKVALDAITRLGGGTRL</sequence>
<evidence type="ECO:0000259" key="9">
    <source>
        <dbReference type="PROSITE" id="PS50122"/>
    </source>
</evidence>
<dbReference type="SUPFAM" id="SSF52172">
    <property type="entry name" value="CheY-like"/>
    <property type="match status" value="1"/>
</dbReference>
<dbReference type="SMART" id="SM00448">
    <property type="entry name" value="REC"/>
    <property type="match status" value="1"/>
</dbReference>
<evidence type="ECO:0000313" key="11">
    <source>
        <dbReference type="Proteomes" id="UP001501757"/>
    </source>
</evidence>
<comment type="domain">
    <text evidence="5">Contains a C-terminal catalytic domain, and an N-terminal region which modulates catalytic activity.</text>
</comment>
<dbReference type="RefSeq" id="WP_343844737.1">
    <property type="nucleotide sequence ID" value="NZ_BAAAEI010000010.1"/>
</dbReference>
<dbReference type="InterPro" id="IPR001789">
    <property type="entry name" value="Sig_transdc_resp-reg_receiver"/>
</dbReference>
<evidence type="ECO:0000256" key="6">
    <source>
        <dbReference type="PROSITE-ProRule" id="PRU00050"/>
    </source>
</evidence>
<dbReference type="EC" id="3.1.1.61" evidence="5"/>
<feature type="domain" description="Response regulatory" evidence="8">
    <location>
        <begin position="4"/>
        <end position="121"/>
    </location>
</feature>
<dbReference type="EC" id="3.5.1.44" evidence="5"/>
<dbReference type="PROSITE" id="PS50122">
    <property type="entry name" value="CHEB"/>
    <property type="match status" value="1"/>
</dbReference>
<dbReference type="NCBIfam" id="NF001965">
    <property type="entry name" value="PRK00742.1"/>
    <property type="match status" value="1"/>
</dbReference>
<dbReference type="SUPFAM" id="SSF52738">
    <property type="entry name" value="Methylesterase CheB, C-terminal domain"/>
    <property type="match status" value="1"/>
</dbReference>
<name>A0ABP3GY78_9ALTE</name>
<gene>
    <name evidence="5" type="primary">cheB</name>
    <name evidence="10" type="ORF">GCM10009092_20890</name>
</gene>
<dbReference type="Pfam" id="PF01339">
    <property type="entry name" value="CheB_methylest"/>
    <property type="match status" value="1"/>
</dbReference>
<dbReference type="Gene3D" id="3.40.50.2300">
    <property type="match status" value="1"/>
</dbReference>
<dbReference type="Gene3D" id="3.40.50.180">
    <property type="entry name" value="Methylesterase CheB, C-terminal domain"/>
    <property type="match status" value="1"/>
</dbReference>
<feature type="active site" evidence="5 6">
    <location>
        <position position="188"/>
    </location>
</feature>